<sequence length="91" mass="10701">MEPLHTNQTDNNRKVMSQNMTRILDRGGRLDNLERQSEALSESAHTFTNTGQQLRRTMWLRNLKWTIIFIVFLVILAIMGVFIILHMFKVV</sequence>
<evidence type="ECO:0000313" key="4">
    <source>
        <dbReference type="EMBL" id="KAF7640492.1"/>
    </source>
</evidence>
<dbReference type="InterPro" id="IPR001388">
    <property type="entry name" value="Synaptobrevin-like"/>
</dbReference>
<dbReference type="PRINTS" id="PR00219">
    <property type="entry name" value="SYNAPTOBREVN"/>
</dbReference>
<name>A0A8T0A4L6_9BILA</name>
<dbReference type="Proteomes" id="UP000605970">
    <property type="component" value="Unassembled WGS sequence"/>
</dbReference>
<dbReference type="OrthoDB" id="190375at2759"/>
<dbReference type="InterPro" id="IPR042887">
    <property type="entry name" value="VAMP4"/>
</dbReference>
<dbReference type="Pfam" id="PF00957">
    <property type="entry name" value="Synaptobrevin"/>
    <property type="match status" value="1"/>
</dbReference>
<dbReference type="Gene3D" id="1.20.5.110">
    <property type="match status" value="1"/>
</dbReference>
<dbReference type="AlphaFoldDB" id="A0A8T0A4L6"/>
<accession>A0A8T0A4L6</accession>
<dbReference type="GO" id="GO:0016192">
    <property type="term" value="P:vesicle-mediated transport"/>
    <property type="evidence" value="ECO:0007669"/>
    <property type="project" value="InterPro"/>
</dbReference>
<feature type="transmembrane region" description="Helical" evidence="2">
    <location>
        <begin position="65"/>
        <end position="88"/>
    </location>
</feature>
<dbReference type="PANTHER" id="PTHR46897">
    <property type="entry name" value="VESICLE-ASSOCIATED MEMBRANE PROTEIN 4"/>
    <property type="match status" value="1"/>
</dbReference>
<keyword evidence="2" id="KW-0812">Transmembrane</keyword>
<dbReference type="SUPFAM" id="SSF58038">
    <property type="entry name" value="SNARE fusion complex"/>
    <property type="match status" value="1"/>
</dbReference>
<keyword evidence="2" id="KW-1133">Transmembrane helix</keyword>
<dbReference type="PANTHER" id="PTHR46897:SF1">
    <property type="entry name" value="VESICLE-ASSOCIATED MEMBRANE PROTEIN 4"/>
    <property type="match status" value="1"/>
</dbReference>
<evidence type="ECO:0000313" key="5">
    <source>
        <dbReference type="Proteomes" id="UP000605970"/>
    </source>
</evidence>
<comment type="caution">
    <text evidence="4">The sequence shown here is derived from an EMBL/GenBank/DDBJ whole genome shotgun (WGS) entry which is preliminary data.</text>
</comment>
<keyword evidence="2" id="KW-0472">Membrane</keyword>
<dbReference type="PROSITE" id="PS50892">
    <property type="entry name" value="V_SNARE"/>
    <property type="match status" value="1"/>
</dbReference>
<organism evidence="4 5">
    <name type="scientific">Meloidogyne graminicola</name>
    <dbReference type="NCBI Taxonomy" id="189291"/>
    <lineage>
        <taxon>Eukaryota</taxon>
        <taxon>Metazoa</taxon>
        <taxon>Ecdysozoa</taxon>
        <taxon>Nematoda</taxon>
        <taxon>Chromadorea</taxon>
        <taxon>Rhabditida</taxon>
        <taxon>Tylenchina</taxon>
        <taxon>Tylenchomorpha</taxon>
        <taxon>Tylenchoidea</taxon>
        <taxon>Meloidogynidae</taxon>
        <taxon>Meloidogyninae</taxon>
        <taxon>Meloidogyne</taxon>
    </lineage>
</organism>
<evidence type="ECO:0000256" key="1">
    <source>
        <dbReference type="PROSITE-ProRule" id="PRU00290"/>
    </source>
</evidence>
<gene>
    <name evidence="4" type="ORF">Mgra_00000315</name>
</gene>
<feature type="domain" description="V-SNARE coiled-coil homology" evidence="3">
    <location>
        <begin position="1"/>
        <end position="61"/>
    </location>
</feature>
<dbReference type="GO" id="GO:0090161">
    <property type="term" value="P:Golgi ribbon formation"/>
    <property type="evidence" value="ECO:0007669"/>
    <property type="project" value="InterPro"/>
</dbReference>
<protein>
    <recommendedName>
        <fullName evidence="3">V-SNARE coiled-coil homology domain-containing protein</fullName>
    </recommendedName>
</protein>
<evidence type="ECO:0000259" key="3">
    <source>
        <dbReference type="PROSITE" id="PS50892"/>
    </source>
</evidence>
<reference evidence="4" key="1">
    <citation type="journal article" date="2020" name="Ecol. Evol.">
        <title>Genome structure and content of the rice root-knot nematode (Meloidogyne graminicola).</title>
        <authorList>
            <person name="Phan N.T."/>
            <person name="Danchin E.G.J."/>
            <person name="Klopp C."/>
            <person name="Perfus-Barbeoch L."/>
            <person name="Kozlowski D.K."/>
            <person name="Koutsovoulos G.D."/>
            <person name="Lopez-Roques C."/>
            <person name="Bouchez O."/>
            <person name="Zahm M."/>
            <person name="Besnard G."/>
            <person name="Bellafiore S."/>
        </authorList>
    </citation>
    <scope>NUCLEOTIDE SEQUENCE</scope>
    <source>
        <strain evidence="4">VN-18</strain>
    </source>
</reference>
<dbReference type="EMBL" id="JABEBT010000001">
    <property type="protein sequence ID" value="KAF7640492.1"/>
    <property type="molecule type" value="Genomic_DNA"/>
</dbReference>
<keyword evidence="1" id="KW-0175">Coiled coil</keyword>
<dbReference type="InterPro" id="IPR042855">
    <property type="entry name" value="V_SNARE_CC"/>
</dbReference>
<proteinExistence type="predicted"/>
<keyword evidence="5" id="KW-1185">Reference proteome</keyword>
<evidence type="ECO:0000256" key="2">
    <source>
        <dbReference type="SAM" id="Phobius"/>
    </source>
</evidence>
<dbReference type="GO" id="GO:0016020">
    <property type="term" value="C:membrane"/>
    <property type="evidence" value="ECO:0007669"/>
    <property type="project" value="InterPro"/>
</dbReference>